<dbReference type="EMBL" id="PVQB02001296">
    <property type="protein sequence ID" value="KAF4331925.1"/>
    <property type="molecule type" value="Genomic_DNA"/>
</dbReference>
<dbReference type="AlphaFoldDB" id="A0A9P5A3Y9"/>
<proteinExistence type="predicted"/>
<sequence length="87" mass="9665">MSSQRRNSSSKGAFEKDSSELKDITYTTSLDHVKILKDIDKTAYDLGVKAGLQQAEHDNCSTLPSDDDAQGIILSLTNYKDELEKKI</sequence>
<keyword evidence="2" id="KW-1185">Reference proteome</keyword>
<name>A0A9P5A3Y9_9HYPO</name>
<protein>
    <submittedName>
        <fullName evidence="1">Uncharacterized protein</fullName>
    </submittedName>
</protein>
<reference evidence="1" key="2">
    <citation type="submission" date="2020-02" db="EMBL/GenBank/DDBJ databases">
        <title>Identification and distribution of gene clusters putatively required for synthesis of sphingolipid metabolism inhibitors in phylogenetically diverse species of the filamentous fungus Fusarium.</title>
        <authorList>
            <person name="Kim H.-S."/>
            <person name="Busman M."/>
            <person name="Brown D.W."/>
            <person name="Divon H."/>
            <person name="Uhlig S."/>
            <person name="Proctor R.H."/>
        </authorList>
    </citation>
    <scope>NUCLEOTIDE SEQUENCE</scope>
    <source>
        <strain evidence="1">NRRL 25174</strain>
    </source>
</reference>
<evidence type="ECO:0000313" key="2">
    <source>
        <dbReference type="Proteomes" id="UP000730481"/>
    </source>
</evidence>
<evidence type="ECO:0000313" key="1">
    <source>
        <dbReference type="EMBL" id="KAF4331925.1"/>
    </source>
</evidence>
<accession>A0A9P5A3Y9</accession>
<comment type="caution">
    <text evidence="1">The sequence shown here is derived from an EMBL/GenBank/DDBJ whole genome shotgun (WGS) entry which is preliminary data.</text>
</comment>
<gene>
    <name evidence="1" type="ORF">FBEOM_14292</name>
</gene>
<organism evidence="1 2">
    <name type="scientific">Fusarium beomiforme</name>
    <dbReference type="NCBI Taxonomy" id="44412"/>
    <lineage>
        <taxon>Eukaryota</taxon>
        <taxon>Fungi</taxon>
        <taxon>Dikarya</taxon>
        <taxon>Ascomycota</taxon>
        <taxon>Pezizomycotina</taxon>
        <taxon>Sordariomycetes</taxon>
        <taxon>Hypocreomycetidae</taxon>
        <taxon>Hypocreales</taxon>
        <taxon>Nectriaceae</taxon>
        <taxon>Fusarium</taxon>
        <taxon>Fusarium burgessii species complex</taxon>
    </lineage>
</organism>
<dbReference type="OrthoDB" id="5092768at2759"/>
<reference evidence="1" key="1">
    <citation type="journal article" date="2017" name="Mycologia">
        <title>Fusarium algeriense, sp. nov., a novel toxigenic crown rot pathogen of durum wheat from Algeria is nested in the Fusarium burgessii species complex.</title>
        <authorList>
            <person name="Laraba I."/>
            <person name="Keddad A."/>
            <person name="Boureghda H."/>
            <person name="Abdallah N."/>
            <person name="Vaughan M.M."/>
            <person name="Proctor R.H."/>
            <person name="Busman M."/>
            <person name="O'Donnell K."/>
        </authorList>
    </citation>
    <scope>NUCLEOTIDE SEQUENCE</scope>
    <source>
        <strain evidence="1">NRRL 25174</strain>
    </source>
</reference>
<dbReference type="Proteomes" id="UP000730481">
    <property type="component" value="Unassembled WGS sequence"/>
</dbReference>